<dbReference type="InterPro" id="IPR048519">
    <property type="entry name" value="Gfd2/YDR514C-like_C"/>
</dbReference>
<dbReference type="Proteomes" id="UP000544331">
    <property type="component" value="Unassembled WGS sequence"/>
</dbReference>
<dbReference type="PANTHER" id="PTHR28083">
    <property type="entry name" value="GOOD FOR FULL DBP5 ACTIVITY PROTEIN 2"/>
    <property type="match status" value="1"/>
</dbReference>
<evidence type="ECO:0000313" key="2">
    <source>
        <dbReference type="EMBL" id="KAF5719028.1"/>
    </source>
</evidence>
<keyword evidence="3" id="KW-1185">Reference proteome</keyword>
<reference evidence="2 3" key="1">
    <citation type="submission" date="2020-05" db="EMBL/GenBank/DDBJ databases">
        <title>Identification and distribution of gene clusters putatively required for synthesis of sphingolipid metabolism inhibitors in phylogenetically diverse species of the filamentous fungus Fusarium.</title>
        <authorList>
            <person name="Kim H.-S."/>
            <person name="Busman M."/>
            <person name="Brown D.W."/>
            <person name="Divon H."/>
            <person name="Uhlig S."/>
            <person name="Proctor R.H."/>
        </authorList>
    </citation>
    <scope>NUCLEOTIDE SEQUENCE [LARGE SCALE GENOMIC DNA]</scope>
    <source>
        <strain evidence="2 3">NRRL 66235</strain>
    </source>
</reference>
<dbReference type="EMBL" id="JAAOAN010000157">
    <property type="protein sequence ID" value="KAF5719028.1"/>
    <property type="molecule type" value="Genomic_DNA"/>
</dbReference>
<protein>
    <recommendedName>
        <fullName evidence="1">Gfd2/YDR514C-like C-terminal domain-containing protein</fullName>
    </recommendedName>
</protein>
<sequence length="185" mass="21120">MGKKTKKANTDAAASKYVAPKNWNAPIFISIDFEDLCWFTTGEYANGCKYSYKPTTELGWTWFDTRPMVVSSIKEAKQYPPPGDRGSNLFYKMHPSHYIINEYRGHFGGNCRPYHVTEPYSFVFGTSQYINSDQLAPTLESLLQNSLKPRGRTQHEIANKIERNIVFLTCDSTLEEDTLARLGLD</sequence>
<evidence type="ECO:0000259" key="1">
    <source>
        <dbReference type="Pfam" id="PF21762"/>
    </source>
</evidence>
<organism evidence="2 3">
    <name type="scientific">Fusarium mundagurra</name>
    <dbReference type="NCBI Taxonomy" id="1567541"/>
    <lineage>
        <taxon>Eukaryota</taxon>
        <taxon>Fungi</taxon>
        <taxon>Dikarya</taxon>
        <taxon>Ascomycota</taxon>
        <taxon>Pezizomycotina</taxon>
        <taxon>Sordariomycetes</taxon>
        <taxon>Hypocreomycetidae</taxon>
        <taxon>Hypocreales</taxon>
        <taxon>Nectriaceae</taxon>
        <taxon>Fusarium</taxon>
        <taxon>Fusarium fujikuroi species complex</taxon>
    </lineage>
</organism>
<comment type="caution">
    <text evidence="2">The sequence shown here is derived from an EMBL/GenBank/DDBJ whole genome shotgun (WGS) entry which is preliminary data.</text>
</comment>
<dbReference type="AlphaFoldDB" id="A0A8H5YUI1"/>
<proteinExistence type="predicted"/>
<dbReference type="InterPro" id="IPR040151">
    <property type="entry name" value="Gfd2/YDR514C-like"/>
</dbReference>
<evidence type="ECO:0000313" key="3">
    <source>
        <dbReference type="Proteomes" id="UP000544331"/>
    </source>
</evidence>
<feature type="domain" description="Gfd2/YDR514C-like C-terminal" evidence="1">
    <location>
        <begin position="50"/>
        <end position="184"/>
    </location>
</feature>
<accession>A0A8H5YUI1</accession>
<dbReference type="Pfam" id="PF21762">
    <property type="entry name" value="DEDDh_C"/>
    <property type="match status" value="1"/>
</dbReference>
<name>A0A8H5YUI1_9HYPO</name>
<dbReference type="GO" id="GO:0005634">
    <property type="term" value="C:nucleus"/>
    <property type="evidence" value="ECO:0007669"/>
    <property type="project" value="TreeGrafter"/>
</dbReference>
<dbReference type="OrthoDB" id="5082432at2759"/>
<gene>
    <name evidence="2" type="ORF">FMUND_4933</name>
</gene>
<dbReference type="PANTHER" id="PTHR28083:SF1">
    <property type="entry name" value="GOOD FOR FULL DBP5 ACTIVITY PROTEIN 2"/>
    <property type="match status" value="1"/>
</dbReference>